<keyword evidence="2" id="KW-1185">Reference proteome</keyword>
<reference evidence="2" key="1">
    <citation type="submission" date="2010-08" db="EMBL/GenBank/DDBJ databases">
        <authorList>
            <consortium name="Caenorhabditis japonica Sequencing Consortium"/>
            <person name="Wilson R.K."/>
        </authorList>
    </citation>
    <scope>NUCLEOTIDE SEQUENCE [LARGE SCALE GENOMIC DNA]</scope>
    <source>
        <strain evidence="2">DF5081</strain>
    </source>
</reference>
<proteinExistence type="predicted"/>
<dbReference type="EnsemblMetazoa" id="CJA16456a.1">
    <property type="protein sequence ID" value="CJA16456a.1"/>
    <property type="gene ID" value="WBGene00135660"/>
</dbReference>
<protein>
    <submittedName>
        <fullName evidence="1">Uncharacterized protein</fullName>
    </submittedName>
</protein>
<evidence type="ECO:0000313" key="2">
    <source>
        <dbReference type="Proteomes" id="UP000005237"/>
    </source>
</evidence>
<sequence length="138" mass="16432">MVRYLHDGQEIPVTKYKTIGGYLITKAHYSPLPEKLSWQAQLYKSFMRCYLASLVWDKSITMCEDFRRWLKCSKRRKEVYRQMEHDMKLRKNNLEKSELYLKVKTTKIEVENELSPEGTKADHFPKLTPSIYCCEATV</sequence>
<reference evidence="1" key="2">
    <citation type="submission" date="2022-06" db="UniProtKB">
        <authorList>
            <consortium name="EnsemblMetazoa"/>
        </authorList>
    </citation>
    <scope>IDENTIFICATION</scope>
    <source>
        <strain evidence="1">DF5081</strain>
    </source>
</reference>
<accession>A0A8R1I616</accession>
<dbReference type="Proteomes" id="UP000005237">
    <property type="component" value="Unassembled WGS sequence"/>
</dbReference>
<evidence type="ECO:0000313" key="1">
    <source>
        <dbReference type="EnsemblMetazoa" id="CJA16456a.1"/>
    </source>
</evidence>
<dbReference type="AlphaFoldDB" id="A0A8R1I616"/>
<organism evidence="1 2">
    <name type="scientific">Caenorhabditis japonica</name>
    <dbReference type="NCBI Taxonomy" id="281687"/>
    <lineage>
        <taxon>Eukaryota</taxon>
        <taxon>Metazoa</taxon>
        <taxon>Ecdysozoa</taxon>
        <taxon>Nematoda</taxon>
        <taxon>Chromadorea</taxon>
        <taxon>Rhabditida</taxon>
        <taxon>Rhabditina</taxon>
        <taxon>Rhabditomorpha</taxon>
        <taxon>Rhabditoidea</taxon>
        <taxon>Rhabditidae</taxon>
        <taxon>Peloderinae</taxon>
        <taxon>Caenorhabditis</taxon>
    </lineage>
</organism>
<name>A0A8R1I616_CAEJA</name>